<reference evidence="2" key="1">
    <citation type="submission" date="2020-07" db="EMBL/GenBank/DDBJ databases">
        <title>Multicomponent nature underlies the extraordinary mechanical properties of spider dragline silk.</title>
        <authorList>
            <person name="Kono N."/>
            <person name="Nakamura H."/>
            <person name="Mori M."/>
            <person name="Yoshida Y."/>
            <person name="Ohtoshi R."/>
            <person name="Malay A.D."/>
            <person name="Moran D.A.P."/>
            <person name="Tomita M."/>
            <person name="Numata K."/>
            <person name="Arakawa K."/>
        </authorList>
    </citation>
    <scope>NUCLEOTIDE SEQUENCE</scope>
</reference>
<name>A0A8X6J9F3_TRICU</name>
<evidence type="ECO:0000313" key="3">
    <source>
        <dbReference type="Proteomes" id="UP000887116"/>
    </source>
</evidence>
<organism evidence="2 3">
    <name type="scientific">Trichonephila clavata</name>
    <name type="common">Joro spider</name>
    <name type="synonym">Nephila clavata</name>
    <dbReference type="NCBI Taxonomy" id="2740835"/>
    <lineage>
        <taxon>Eukaryota</taxon>
        <taxon>Metazoa</taxon>
        <taxon>Ecdysozoa</taxon>
        <taxon>Arthropoda</taxon>
        <taxon>Chelicerata</taxon>
        <taxon>Arachnida</taxon>
        <taxon>Araneae</taxon>
        <taxon>Araneomorphae</taxon>
        <taxon>Entelegynae</taxon>
        <taxon>Araneoidea</taxon>
        <taxon>Nephilidae</taxon>
        <taxon>Trichonephila</taxon>
    </lineage>
</organism>
<keyword evidence="1" id="KW-0812">Transmembrane</keyword>
<keyword evidence="3" id="KW-1185">Reference proteome</keyword>
<evidence type="ECO:0000256" key="1">
    <source>
        <dbReference type="SAM" id="Phobius"/>
    </source>
</evidence>
<feature type="transmembrane region" description="Helical" evidence="1">
    <location>
        <begin position="117"/>
        <end position="137"/>
    </location>
</feature>
<keyword evidence="1" id="KW-1133">Transmembrane helix</keyword>
<accession>A0A8X6J9F3</accession>
<evidence type="ECO:0000313" key="2">
    <source>
        <dbReference type="EMBL" id="GFR16118.1"/>
    </source>
</evidence>
<dbReference type="AlphaFoldDB" id="A0A8X6J9F3"/>
<keyword evidence="1" id="KW-0472">Membrane</keyword>
<dbReference type="Proteomes" id="UP000887116">
    <property type="component" value="Unassembled WGS sequence"/>
</dbReference>
<gene>
    <name evidence="2" type="ORF">TNCT_729751</name>
</gene>
<dbReference type="EMBL" id="BMAO01037213">
    <property type="protein sequence ID" value="GFR16118.1"/>
    <property type="molecule type" value="Genomic_DNA"/>
</dbReference>
<comment type="caution">
    <text evidence="2">The sequence shown here is derived from an EMBL/GenBank/DDBJ whole genome shotgun (WGS) entry which is preliminary data.</text>
</comment>
<protein>
    <submittedName>
        <fullName evidence="2">Uncharacterized protein</fullName>
    </submittedName>
</protein>
<sequence length="176" mass="20812">MMTSNQRIVYFGAATYELFEVRILKFVWIILEFQWMCWGQVETWLNKPRRAKQRLLPCLQSRLIYLEFPRKLKVLSEFGMGDTVTKEFLEIHLAIDQRTVRSSFGASGFVYHRLNIIWSKFLFFGVIFIFWSTNSLIKRLDSVLYLFAAGGERIISGTWESVSESNIELHILFHLE</sequence>
<proteinExistence type="predicted"/>